<evidence type="ECO:0000313" key="8">
    <source>
        <dbReference type="Ensembl" id="ENSECAP00000026484.2"/>
    </source>
</evidence>
<keyword evidence="9" id="KW-1185">Reference proteome</keyword>
<evidence type="ECO:0000256" key="7">
    <source>
        <dbReference type="SAM" id="SignalP"/>
    </source>
</evidence>
<sequence>MALNTNIRAACLLLLLLASLTSGSVLPHQTRQLADLQTQDAAGMAGAAAGLMVRAPEPSEPPCPSLCPGPLALPPSTAQPAHSPFFPQPGLHQLRRRDTHFPICTLCCGCCNKQKCGWCCKT</sequence>
<keyword evidence="4" id="KW-0372">Hormone</keyword>
<name>A0A3Q2H0R5_HORSE</name>
<reference evidence="8 9" key="1">
    <citation type="journal article" date="2009" name="Science">
        <title>Genome sequence, comparative analysis, and population genetics of the domestic horse.</title>
        <authorList>
            <consortium name="Broad Institute Genome Sequencing Platform"/>
            <consortium name="Broad Institute Whole Genome Assembly Team"/>
            <person name="Wade C.M."/>
            <person name="Giulotto E."/>
            <person name="Sigurdsson S."/>
            <person name="Zoli M."/>
            <person name="Gnerre S."/>
            <person name="Imsland F."/>
            <person name="Lear T.L."/>
            <person name="Adelson D.L."/>
            <person name="Bailey E."/>
            <person name="Bellone R.R."/>
            <person name="Bloecker H."/>
            <person name="Distl O."/>
            <person name="Edgar R.C."/>
            <person name="Garber M."/>
            <person name="Leeb T."/>
            <person name="Mauceli E."/>
            <person name="MacLeod J.N."/>
            <person name="Penedo M.C.T."/>
            <person name="Raison J.M."/>
            <person name="Sharpe T."/>
            <person name="Vogel J."/>
            <person name="Andersson L."/>
            <person name="Antczak D.F."/>
            <person name="Biagi T."/>
            <person name="Binns M.M."/>
            <person name="Chowdhary B.P."/>
            <person name="Coleman S.J."/>
            <person name="Della Valle G."/>
            <person name="Fryc S."/>
            <person name="Guerin G."/>
            <person name="Hasegawa T."/>
            <person name="Hill E.W."/>
            <person name="Jurka J."/>
            <person name="Kiialainen A."/>
            <person name="Lindgren G."/>
            <person name="Liu J."/>
            <person name="Magnani E."/>
            <person name="Mickelson J.R."/>
            <person name="Murray J."/>
            <person name="Nergadze S.G."/>
            <person name="Onofrio R."/>
            <person name="Pedroni S."/>
            <person name="Piras M.F."/>
            <person name="Raudsepp T."/>
            <person name="Rocchi M."/>
            <person name="Roeed K.H."/>
            <person name="Ryder O.A."/>
            <person name="Searle S."/>
            <person name="Skow L."/>
            <person name="Swinburne J.E."/>
            <person name="Syvaenen A.C."/>
            <person name="Tozaki T."/>
            <person name="Valberg S.J."/>
            <person name="Vaudin M."/>
            <person name="White J.R."/>
            <person name="Zody M.C."/>
            <person name="Lander E.S."/>
            <person name="Lindblad-Toh K."/>
        </authorList>
    </citation>
    <scope>NUCLEOTIDE SEQUENCE [LARGE SCALE GENOMIC DNA]</scope>
    <source>
        <strain evidence="8 9">Thoroughbred</strain>
    </source>
</reference>
<accession>A0A3Q2H0R5</accession>
<dbReference type="GO" id="GO:0006879">
    <property type="term" value="P:intracellular iron ion homeostasis"/>
    <property type="evidence" value="ECO:0000318"/>
    <property type="project" value="GO_Central"/>
</dbReference>
<feature type="signal peptide" evidence="7">
    <location>
        <begin position="1"/>
        <end position="23"/>
    </location>
</feature>
<evidence type="ECO:0000313" key="9">
    <source>
        <dbReference type="Proteomes" id="UP000002281"/>
    </source>
</evidence>
<dbReference type="PANTHER" id="PTHR16877:SF0">
    <property type="entry name" value="HEPCIDIN"/>
    <property type="match status" value="1"/>
</dbReference>
<feature type="chain" id="PRO_5040462839" evidence="7">
    <location>
        <begin position="24"/>
        <end position="122"/>
    </location>
</feature>
<evidence type="ECO:0000256" key="4">
    <source>
        <dbReference type="ARBA" id="ARBA00022702"/>
    </source>
</evidence>
<dbReference type="GO" id="GO:0005615">
    <property type="term" value="C:extracellular space"/>
    <property type="evidence" value="ECO:0000318"/>
    <property type="project" value="GO_Central"/>
</dbReference>
<dbReference type="AlphaFoldDB" id="A0A3Q2H0R5"/>
<dbReference type="GO" id="GO:0042742">
    <property type="term" value="P:defense response to bacterium"/>
    <property type="evidence" value="ECO:0000318"/>
    <property type="project" value="GO_Central"/>
</dbReference>
<dbReference type="GO" id="GO:0034760">
    <property type="term" value="P:negative regulation of iron ion transmembrane transport"/>
    <property type="evidence" value="ECO:0000318"/>
    <property type="project" value="GO_Central"/>
</dbReference>
<dbReference type="PANTHER" id="PTHR16877">
    <property type="entry name" value="HEPCIDIN"/>
    <property type="match status" value="1"/>
</dbReference>
<dbReference type="Ensembl" id="ENSECAT00000050906.2">
    <property type="protein sequence ID" value="ENSECAP00000026484.2"/>
    <property type="gene ID" value="ENSECAG00000037842.2"/>
</dbReference>
<dbReference type="GeneTree" id="ENSGT00390000003154"/>
<evidence type="ECO:0000256" key="5">
    <source>
        <dbReference type="ARBA" id="ARBA00022729"/>
    </source>
</evidence>
<comment type="similarity">
    <text evidence="2">Belongs to the hepcidin family.</text>
</comment>
<evidence type="ECO:0000256" key="2">
    <source>
        <dbReference type="ARBA" id="ARBA00008022"/>
    </source>
</evidence>
<reference evidence="8" key="3">
    <citation type="submission" date="2025-09" db="UniProtKB">
        <authorList>
            <consortium name="Ensembl"/>
        </authorList>
    </citation>
    <scope>IDENTIFICATION</scope>
    <source>
        <strain evidence="8">Thoroughbred</strain>
    </source>
</reference>
<comment type="subcellular location">
    <subcellularLocation>
        <location evidence="1">Secreted</location>
    </subcellularLocation>
</comment>
<evidence type="ECO:0000256" key="3">
    <source>
        <dbReference type="ARBA" id="ARBA00022525"/>
    </source>
</evidence>
<proteinExistence type="inferred from homology"/>
<evidence type="ECO:0000256" key="6">
    <source>
        <dbReference type="ARBA" id="ARBA00023157"/>
    </source>
</evidence>
<keyword evidence="5 7" id="KW-0732">Signal</keyword>
<evidence type="ECO:0000256" key="1">
    <source>
        <dbReference type="ARBA" id="ARBA00004613"/>
    </source>
</evidence>
<keyword evidence="6" id="KW-1015">Disulfide bond</keyword>
<dbReference type="InterPro" id="IPR010500">
    <property type="entry name" value="Hepcidin"/>
</dbReference>
<organism evidence="8 9">
    <name type="scientific">Equus caballus</name>
    <name type="common">Horse</name>
    <dbReference type="NCBI Taxonomy" id="9796"/>
    <lineage>
        <taxon>Eukaryota</taxon>
        <taxon>Metazoa</taxon>
        <taxon>Chordata</taxon>
        <taxon>Craniata</taxon>
        <taxon>Vertebrata</taxon>
        <taxon>Euteleostomi</taxon>
        <taxon>Mammalia</taxon>
        <taxon>Eutheria</taxon>
        <taxon>Laurasiatheria</taxon>
        <taxon>Perissodactyla</taxon>
        <taxon>Equidae</taxon>
        <taxon>Equus</taxon>
    </lineage>
</organism>
<keyword evidence="3" id="KW-0964">Secreted</keyword>
<dbReference type="Proteomes" id="UP000002281">
    <property type="component" value="Chromosome 10"/>
</dbReference>
<protein>
    <submittedName>
        <fullName evidence="8">Hepcidin antimicrobial peptide</fullName>
    </submittedName>
</protein>
<reference evidence="8" key="2">
    <citation type="submission" date="2025-08" db="UniProtKB">
        <authorList>
            <consortium name="Ensembl"/>
        </authorList>
    </citation>
    <scope>IDENTIFICATION</scope>
    <source>
        <strain evidence="8">Thoroughbred</strain>
    </source>
</reference>
<dbReference type="Pfam" id="PF06446">
    <property type="entry name" value="Hepcidin"/>
    <property type="match status" value="1"/>
</dbReference>
<dbReference type="GO" id="GO:0005179">
    <property type="term" value="F:hormone activity"/>
    <property type="evidence" value="ECO:0007669"/>
    <property type="project" value="UniProtKB-KW"/>
</dbReference>